<dbReference type="GO" id="GO:0005829">
    <property type="term" value="C:cytosol"/>
    <property type="evidence" value="ECO:0007669"/>
    <property type="project" value="TreeGrafter"/>
</dbReference>
<organism evidence="2 3">
    <name type="scientific">Rubinisphaera brasiliensis (strain ATCC 49424 / DSM 5305 / JCM 21570 / IAM 15109 / NBRC 103401 / IFAM 1448)</name>
    <name type="common">Planctomyces brasiliensis</name>
    <dbReference type="NCBI Taxonomy" id="756272"/>
    <lineage>
        <taxon>Bacteria</taxon>
        <taxon>Pseudomonadati</taxon>
        <taxon>Planctomycetota</taxon>
        <taxon>Planctomycetia</taxon>
        <taxon>Planctomycetales</taxon>
        <taxon>Planctomycetaceae</taxon>
        <taxon>Rubinisphaera</taxon>
    </lineage>
</organism>
<reference evidence="3" key="1">
    <citation type="submission" date="2011-02" db="EMBL/GenBank/DDBJ databases">
        <title>The complete genome of Planctomyces brasiliensis DSM 5305.</title>
        <authorList>
            <person name="Lucas S."/>
            <person name="Copeland A."/>
            <person name="Lapidus A."/>
            <person name="Bruce D."/>
            <person name="Goodwin L."/>
            <person name="Pitluck S."/>
            <person name="Kyrpides N."/>
            <person name="Mavromatis K."/>
            <person name="Pagani I."/>
            <person name="Ivanova N."/>
            <person name="Ovchinnikova G."/>
            <person name="Lu M."/>
            <person name="Detter J.C."/>
            <person name="Han C."/>
            <person name="Land M."/>
            <person name="Hauser L."/>
            <person name="Markowitz V."/>
            <person name="Cheng J.-F."/>
            <person name="Hugenholtz P."/>
            <person name="Woyke T."/>
            <person name="Wu D."/>
            <person name="Tindall B."/>
            <person name="Pomrenke H.G."/>
            <person name="Brambilla E."/>
            <person name="Klenk H.-P."/>
            <person name="Eisen J.A."/>
        </authorList>
    </citation>
    <scope>NUCLEOTIDE SEQUENCE [LARGE SCALE GENOMIC DNA]</scope>
    <source>
        <strain evidence="3">ATCC 49424 / DSM 5305 / JCM 21570 / NBRC 103401 / IFAM 1448</strain>
    </source>
</reference>
<gene>
    <name evidence="2" type="ordered locus">Plabr_2760</name>
</gene>
<dbReference type="SUPFAM" id="SSF51206">
    <property type="entry name" value="cAMP-binding domain-like"/>
    <property type="match status" value="1"/>
</dbReference>
<dbReference type="STRING" id="756272.Plabr_2760"/>
<dbReference type="PANTHER" id="PTHR24567">
    <property type="entry name" value="CRP FAMILY TRANSCRIPTIONAL REGULATORY PROTEIN"/>
    <property type="match status" value="1"/>
</dbReference>
<accession>F0SSP3</accession>
<dbReference type="CDD" id="cd00038">
    <property type="entry name" value="CAP_ED"/>
    <property type="match status" value="1"/>
</dbReference>
<dbReference type="Pfam" id="PF00027">
    <property type="entry name" value="cNMP_binding"/>
    <property type="match status" value="1"/>
</dbReference>
<dbReference type="eggNOG" id="COG0664">
    <property type="taxonomic scope" value="Bacteria"/>
</dbReference>
<dbReference type="GO" id="GO:0003700">
    <property type="term" value="F:DNA-binding transcription factor activity"/>
    <property type="evidence" value="ECO:0007669"/>
    <property type="project" value="TreeGrafter"/>
</dbReference>
<dbReference type="InterPro" id="IPR018490">
    <property type="entry name" value="cNMP-bd_dom_sf"/>
</dbReference>
<dbReference type="PANTHER" id="PTHR24567:SF26">
    <property type="entry name" value="REGULATORY PROTEIN YEIL"/>
    <property type="match status" value="1"/>
</dbReference>
<dbReference type="InterPro" id="IPR014710">
    <property type="entry name" value="RmlC-like_jellyroll"/>
</dbReference>
<name>F0SSP3_RUBBR</name>
<proteinExistence type="predicted"/>
<dbReference type="InterPro" id="IPR000595">
    <property type="entry name" value="cNMP-bd_dom"/>
</dbReference>
<dbReference type="KEGG" id="pbs:Plabr_2760"/>
<evidence type="ECO:0000313" key="3">
    <source>
        <dbReference type="Proteomes" id="UP000006860"/>
    </source>
</evidence>
<sequence>MANATSYHSELNDSPLLRDLSEAELKILFDHMEHLSFEPQELIISQGTQNKGLWLLADGCCEVLRSTSDCPKEQSLATLGPGAVFGEMSFFQKSAHSASIRCVTEVTAHQLSLETFQKLQANECQIAGAVLRNLVRVLAERLQLMDQWVCELIRSNKPEEGRQDEWHDFRAKLYSEWDFK</sequence>
<protein>
    <submittedName>
        <fullName evidence="2">Transcriptional regulator, Crp/Fnr family</fullName>
    </submittedName>
</protein>
<dbReference type="PROSITE" id="PS50042">
    <property type="entry name" value="CNMP_BINDING_3"/>
    <property type="match status" value="1"/>
</dbReference>
<dbReference type="EMBL" id="CP002546">
    <property type="protein sequence ID" value="ADY60359.1"/>
    <property type="molecule type" value="Genomic_DNA"/>
</dbReference>
<dbReference type="HOGENOM" id="CLU_1495144_0_0_0"/>
<evidence type="ECO:0000259" key="1">
    <source>
        <dbReference type="PROSITE" id="PS50042"/>
    </source>
</evidence>
<dbReference type="Proteomes" id="UP000006860">
    <property type="component" value="Chromosome"/>
</dbReference>
<dbReference type="AlphaFoldDB" id="F0SSP3"/>
<dbReference type="InterPro" id="IPR050397">
    <property type="entry name" value="Env_Response_Regulators"/>
</dbReference>
<keyword evidence="3" id="KW-1185">Reference proteome</keyword>
<dbReference type="RefSeq" id="WP_013629083.1">
    <property type="nucleotide sequence ID" value="NC_015174.1"/>
</dbReference>
<dbReference type="Gene3D" id="2.60.120.10">
    <property type="entry name" value="Jelly Rolls"/>
    <property type="match status" value="1"/>
</dbReference>
<dbReference type="SMART" id="SM00100">
    <property type="entry name" value="cNMP"/>
    <property type="match status" value="1"/>
</dbReference>
<dbReference type="OrthoDB" id="282820at2"/>
<feature type="domain" description="Cyclic nucleotide-binding" evidence="1">
    <location>
        <begin position="16"/>
        <end position="119"/>
    </location>
</feature>
<evidence type="ECO:0000313" key="2">
    <source>
        <dbReference type="EMBL" id="ADY60359.1"/>
    </source>
</evidence>